<keyword evidence="2" id="KW-1185">Reference proteome</keyword>
<accession>A0A6C0FZ71</accession>
<dbReference type="Proteomes" id="UP000476064">
    <property type="component" value="Chromosome"/>
</dbReference>
<dbReference type="RefSeq" id="WP_162357243.1">
    <property type="nucleotide sequence ID" value="NZ_CP048209.1"/>
</dbReference>
<sequence length="185" mass="21080">MSEPTERILLYHYFERSAGPFRNLSALADEDAERIAARLREEGRSFAGKRSADYLAIRRELELRARSIFAGKGGRPSSDYPHYMTLGACPWLETWYVNPGVITIDWDDFAAEALSFTYGDLFPTMRVADGRPYRRQVYTKEEIVAVIAQHGLPQQWNPEGALGPERYIEVQVWDAAAVQAYLEEA</sequence>
<reference evidence="1 2" key="1">
    <citation type="submission" date="2020-01" db="EMBL/GenBank/DDBJ databases">
        <title>Paenibacillus sp. nov., isolated from tomato rhizosphere.</title>
        <authorList>
            <person name="Weon H.-Y."/>
            <person name="Lee S.A."/>
        </authorList>
    </citation>
    <scope>NUCLEOTIDE SEQUENCE [LARGE SCALE GENOMIC DNA]</scope>
    <source>
        <strain evidence="1 2">12200R-189</strain>
    </source>
</reference>
<dbReference type="AlphaFoldDB" id="A0A6C0FZ71"/>
<evidence type="ECO:0000313" key="2">
    <source>
        <dbReference type="Proteomes" id="UP000476064"/>
    </source>
</evidence>
<organism evidence="1 2">
    <name type="scientific">Paenibacillus lycopersici</name>
    <dbReference type="NCBI Taxonomy" id="2704462"/>
    <lineage>
        <taxon>Bacteria</taxon>
        <taxon>Bacillati</taxon>
        <taxon>Bacillota</taxon>
        <taxon>Bacilli</taxon>
        <taxon>Bacillales</taxon>
        <taxon>Paenibacillaceae</taxon>
        <taxon>Paenibacillus</taxon>
    </lineage>
</organism>
<proteinExistence type="predicted"/>
<name>A0A6C0FZ71_9BACL</name>
<evidence type="ECO:0000313" key="1">
    <source>
        <dbReference type="EMBL" id="QHT60803.1"/>
    </source>
</evidence>
<dbReference type="EMBL" id="CP048209">
    <property type="protein sequence ID" value="QHT60803.1"/>
    <property type="molecule type" value="Genomic_DNA"/>
</dbReference>
<dbReference type="KEGG" id="plyc:GXP70_13160"/>
<protein>
    <submittedName>
        <fullName evidence="1">Uncharacterized protein</fullName>
    </submittedName>
</protein>
<gene>
    <name evidence="1" type="ORF">GXP70_13160</name>
</gene>